<evidence type="ECO:0000313" key="3">
    <source>
        <dbReference type="EMBL" id="KAK3788131.1"/>
    </source>
</evidence>
<feature type="compositionally biased region" description="Low complexity" evidence="1">
    <location>
        <begin position="69"/>
        <end position="78"/>
    </location>
</feature>
<dbReference type="InterPro" id="IPR029526">
    <property type="entry name" value="PGBD"/>
</dbReference>
<feature type="region of interest" description="Disordered" evidence="1">
    <location>
        <begin position="1"/>
        <end position="20"/>
    </location>
</feature>
<keyword evidence="4" id="KW-1185">Reference proteome</keyword>
<accession>A0AAE1DYX0</accession>
<dbReference type="Pfam" id="PF13843">
    <property type="entry name" value="DDE_Tnp_1_7"/>
    <property type="match status" value="1"/>
</dbReference>
<gene>
    <name evidence="3" type="ORF">RRG08_009677</name>
</gene>
<feature type="region of interest" description="Disordered" evidence="1">
    <location>
        <begin position="135"/>
        <end position="156"/>
    </location>
</feature>
<name>A0AAE1DYX0_9GAST</name>
<dbReference type="Proteomes" id="UP001283361">
    <property type="component" value="Unassembled WGS sequence"/>
</dbReference>
<feature type="compositionally biased region" description="Polar residues" evidence="1">
    <location>
        <begin position="296"/>
        <end position="314"/>
    </location>
</feature>
<protein>
    <recommendedName>
        <fullName evidence="2">PiggyBac transposable element-derived protein domain-containing protein</fullName>
    </recommendedName>
</protein>
<evidence type="ECO:0000313" key="4">
    <source>
        <dbReference type="Proteomes" id="UP001283361"/>
    </source>
</evidence>
<comment type="caution">
    <text evidence="3">The sequence shown here is derived from an EMBL/GenBank/DDBJ whole genome shotgun (WGS) entry which is preliminary data.</text>
</comment>
<proteinExistence type="predicted"/>
<organism evidence="3 4">
    <name type="scientific">Elysia crispata</name>
    <name type="common">lettuce slug</name>
    <dbReference type="NCBI Taxonomy" id="231223"/>
    <lineage>
        <taxon>Eukaryota</taxon>
        <taxon>Metazoa</taxon>
        <taxon>Spiralia</taxon>
        <taxon>Lophotrochozoa</taxon>
        <taxon>Mollusca</taxon>
        <taxon>Gastropoda</taxon>
        <taxon>Heterobranchia</taxon>
        <taxon>Euthyneura</taxon>
        <taxon>Panpulmonata</taxon>
        <taxon>Sacoglossa</taxon>
        <taxon>Placobranchoidea</taxon>
        <taxon>Plakobranchidae</taxon>
        <taxon>Elysia</taxon>
    </lineage>
</organism>
<evidence type="ECO:0000259" key="2">
    <source>
        <dbReference type="Pfam" id="PF13843"/>
    </source>
</evidence>
<feature type="region of interest" description="Disordered" evidence="1">
    <location>
        <begin position="296"/>
        <end position="316"/>
    </location>
</feature>
<dbReference type="AlphaFoldDB" id="A0AAE1DYX0"/>
<feature type="region of interest" description="Disordered" evidence="1">
    <location>
        <begin position="27"/>
        <end position="123"/>
    </location>
</feature>
<dbReference type="PANTHER" id="PTHR46599">
    <property type="entry name" value="PIGGYBAC TRANSPOSABLE ELEMENT-DERIVED PROTEIN 4"/>
    <property type="match status" value="1"/>
</dbReference>
<evidence type="ECO:0000256" key="1">
    <source>
        <dbReference type="SAM" id="MobiDB-lite"/>
    </source>
</evidence>
<feature type="compositionally biased region" description="Basic residues" evidence="1">
    <location>
        <begin position="58"/>
        <end position="67"/>
    </location>
</feature>
<reference evidence="3" key="1">
    <citation type="journal article" date="2023" name="G3 (Bethesda)">
        <title>A reference genome for the long-term kleptoplast-retaining sea slug Elysia crispata morphotype clarki.</title>
        <authorList>
            <person name="Eastman K.E."/>
            <person name="Pendleton A.L."/>
            <person name="Shaikh M.A."/>
            <person name="Suttiyut T."/>
            <person name="Ogas R."/>
            <person name="Tomko P."/>
            <person name="Gavelis G."/>
            <person name="Widhalm J.R."/>
            <person name="Wisecaver J.H."/>
        </authorList>
    </citation>
    <scope>NUCLEOTIDE SEQUENCE</scope>
    <source>
        <strain evidence="3">ECLA1</strain>
    </source>
</reference>
<feature type="domain" description="PiggyBac transposable element-derived protein" evidence="2">
    <location>
        <begin position="149"/>
        <end position="267"/>
    </location>
</feature>
<dbReference type="EMBL" id="JAWDGP010001798">
    <property type="protein sequence ID" value="KAK3788131.1"/>
    <property type="molecule type" value="Genomic_DNA"/>
</dbReference>
<sequence length="376" mass="41759">MEPTPGPSRSARRISAEEASQRMLQWIEADGSDCESDGDSFHSDSSDSDTDNDDRSRSRSRPNKRVKLAPSPAVPVVGKGKGKLGAGRVTNVRPRVDTGESDDEEQKTAVEDPGPGPASDLDECRQVTTGATEHPIRFTPHRSPGVKEGTLNLNRRNFPPQLKQQRLAHLESRYYMSSDDKTLCVAYKGKKAKKEVVLVSTDADVSSDPTKKGTVVPSVIVTYNQNMNGCDKMDQLIGYYGIHNRKSVKWWKKLFFFLFEIAQANAYILHVLTAEANTRKTLLTFKRALLNQLTSERQENTAAEPQTPATQQKPVTAVPSARLNDTRHIIVAHKNDLRCVHCSKPSAPKRTKFYCSGCPNHPHLHPVCFAPYHSSV</sequence>
<dbReference type="PANTHER" id="PTHR46599:SF3">
    <property type="entry name" value="PIGGYBAC TRANSPOSABLE ELEMENT-DERIVED PROTEIN 4"/>
    <property type="match status" value="1"/>
</dbReference>